<evidence type="ECO:0000256" key="6">
    <source>
        <dbReference type="ARBA" id="ARBA00023014"/>
    </source>
</evidence>
<keyword evidence="5" id="KW-0408">Iron</keyword>
<dbReference type="OrthoDB" id="9782387at2"/>
<keyword evidence="6" id="KW-0411">Iron-sulfur</keyword>
<dbReference type="PANTHER" id="PTHR30352">
    <property type="entry name" value="PYRUVATE FORMATE-LYASE-ACTIVATING ENZYME"/>
    <property type="match status" value="1"/>
</dbReference>
<gene>
    <name evidence="8" type="ORF">SAMN02746065_106183</name>
</gene>
<dbReference type="RefSeq" id="WP_084068205.1">
    <property type="nucleotide sequence ID" value="NZ_FWXY01000006.1"/>
</dbReference>
<dbReference type="AlphaFoldDB" id="A0A1W2B013"/>
<dbReference type="NCBIfam" id="TIGR02495">
    <property type="entry name" value="NrdG2"/>
    <property type="match status" value="1"/>
</dbReference>
<keyword evidence="2" id="KW-0004">4Fe-4S</keyword>
<evidence type="ECO:0000259" key="7">
    <source>
        <dbReference type="PROSITE" id="PS51918"/>
    </source>
</evidence>
<protein>
    <submittedName>
        <fullName evidence="8">Pyruvate formate lyase activating enzyme</fullName>
    </submittedName>
</protein>
<dbReference type="SUPFAM" id="SSF102114">
    <property type="entry name" value="Radical SAM enzymes"/>
    <property type="match status" value="1"/>
</dbReference>
<dbReference type="Gene3D" id="3.20.20.70">
    <property type="entry name" value="Aldolase class I"/>
    <property type="match status" value="1"/>
</dbReference>
<dbReference type="InterPro" id="IPR034457">
    <property type="entry name" value="Organic_radical-activating"/>
</dbReference>
<dbReference type="PANTHER" id="PTHR30352:SF13">
    <property type="entry name" value="GLYCYL-RADICAL ENZYME ACTIVATING ENZYME YJJW-RELATED"/>
    <property type="match status" value="1"/>
</dbReference>
<dbReference type="InterPro" id="IPR013785">
    <property type="entry name" value="Aldolase_TIM"/>
</dbReference>
<evidence type="ECO:0000313" key="8">
    <source>
        <dbReference type="EMBL" id="SMC66130.1"/>
    </source>
</evidence>
<dbReference type="InterPro" id="IPR012840">
    <property type="entry name" value="NrdG2"/>
</dbReference>
<organism evidence="8 9">
    <name type="scientific">Desulfocicer vacuolatum DSM 3385</name>
    <dbReference type="NCBI Taxonomy" id="1121400"/>
    <lineage>
        <taxon>Bacteria</taxon>
        <taxon>Pseudomonadati</taxon>
        <taxon>Thermodesulfobacteriota</taxon>
        <taxon>Desulfobacteria</taxon>
        <taxon>Desulfobacterales</taxon>
        <taxon>Desulfobacteraceae</taxon>
        <taxon>Desulfocicer</taxon>
    </lineage>
</organism>
<dbReference type="EMBL" id="FWXY01000006">
    <property type="protein sequence ID" value="SMC66130.1"/>
    <property type="molecule type" value="Genomic_DNA"/>
</dbReference>
<evidence type="ECO:0000256" key="4">
    <source>
        <dbReference type="ARBA" id="ARBA00022723"/>
    </source>
</evidence>
<dbReference type="CDD" id="cd01335">
    <property type="entry name" value="Radical_SAM"/>
    <property type="match status" value="1"/>
</dbReference>
<evidence type="ECO:0000256" key="3">
    <source>
        <dbReference type="ARBA" id="ARBA00022691"/>
    </source>
</evidence>
<evidence type="ECO:0000313" key="9">
    <source>
        <dbReference type="Proteomes" id="UP000192418"/>
    </source>
</evidence>
<comment type="cofactor">
    <cofactor evidence="1">
        <name>[4Fe-4S] cluster</name>
        <dbReference type="ChEBI" id="CHEBI:49883"/>
    </cofactor>
</comment>
<evidence type="ECO:0000256" key="2">
    <source>
        <dbReference type="ARBA" id="ARBA00022485"/>
    </source>
</evidence>
<dbReference type="InterPro" id="IPR058240">
    <property type="entry name" value="rSAM_sf"/>
</dbReference>
<keyword evidence="3" id="KW-0949">S-adenosyl-L-methionine</keyword>
<dbReference type="GO" id="GO:0051539">
    <property type="term" value="F:4 iron, 4 sulfur cluster binding"/>
    <property type="evidence" value="ECO:0007669"/>
    <property type="project" value="UniProtKB-KW"/>
</dbReference>
<dbReference type="Pfam" id="PF04055">
    <property type="entry name" value="Radical_SAM"/>
    <property type="match status" value="1"/>
</dbReference>
<keyword evidence="4" id="KW-0479">Metal-binding</keyword>
<dbReference type="GO" id="GO:0046872">
    <property type="term" value="F:metal ion binding"/>
    <property type="evidence" value="ECO:0007669"/>
    <property type="project" value="UniProtKB-KW"/>
</dbReference>
<proteinExistence type="predicted"/>
<dbReference type="SFLD" id="SFLDG01094">
    <property type="entry name" value="Uncharacterised_Radical_SAM_Su"/>
    <property type="match status" value="1"/>
</dbReference>
<dbReference type="InterPro" id="IPR007197">
    <property type="entry name" value="rSAM"/>
</dbReference>
<dbReference type="STRING" id="1121400.SAMN02746065_106183"/>
<keyword evidence="9" id="KW-1185">Reference proteome</keyword>
<accession>A0A1W2B013</accession>
<dbReference type="PROSITE" id="PS51918">
    <property type="entry name" value="RADICAL_SAM"/>
    <property type="match status" value="1"/>
</dbReference>
<evidence type="ECO:0000256" key="5">
    <source>
        <dbReference type="ARBA" id="ARBA00023004"/>
    </source>
</evidence>
<dbReference type="SFLD" id="SFLDS00029">
    <property type="entry name" value="Radical_SAM"/>
    <property type="match status" value="1"/>
</dbReference>
<dbReference type="Proteomes" id="UP000192418">
    <property type="component" value="Unassembled WGS sequence"/>
</dbReference>
<evidence type="ECO:0000256" key="1">
    <source>
        <dbReference type="ARBA" id="ARBA00001966"/>
    </source>
</evidence>
<name>A0A1W2B013_9BACT</name>
<reference evidence="8 9" key="1">
    <citation type="submission" date="2017-04" db="EMBL/GenBank/DDBJ databases">
        <authorList>
            <person name="Afonso C.L."/>
            <person name="Miller P.J."/>
            <person name="Scott M.A."/>
            <person name="Spackman E."/>
            <person name="Goraichik I."/>
            <person name="Dimitrov K.M."/>
            <person name="Suarez D.L."/>
            <person name="Swayne D.E."/>
        </authorList>
    </citation>
    <scope>NUCLEOTIDE SEQUENCE [LARGE SCALE GENOMIC DNA]</scope>
    <source>
        <strain evidence="8 9">DSM 3385</strain>
    </source>
</reference>
<keyword evidence="8" id="KW-0456">Lyase</keyword>
<feature type="domain" description="Radical SAM core" evidence="7">
    <location>
        <begin position="13"/>
        <end position="234"/>
    </location>
</feature>
<sequence length="234" mass="25963">MILGGLQKNSLIDFPGTVACVAFTSGCNFTCPYCHNPDLAKGIVSDVDDGITPSEFFAFLEKRKGLLDGVVITGGEPTLQKDLQGFCFEIKNMGYRIKLDTNGSHPRMVAGLLEQQLVDFVAMDIKSNLDGYPSLVKGSFQKQALMETVGLLMEKAPAYEFRTTCVRPFIDLEIMAGIGEMIKGASHYILQHCSRNVSVLNPVFFEKENRFFQDHEMLALQNAVKSYVVKCSIR</sequence>
<keyword evidence="8" id="KW-0670">Pyruvate</keyword>
<dbReference type="GO" id="GO:0016829">
    <property type="term" value="F:lyase activity"/>
    <property type="evidence" value="ECO:0007669"/>
    <property type="project" value="UniProtKB-KW"/>
</dbReference>